<feature type="region of interest" description="Disordered" evidence="1">
    <location>
        <begin position="1"/>
        <end position="37"/>
    </location>
</feature>
<dbReference type="AlphaFoldDB" id="A0A085LWA9"/>
<protein>
    <submittedName>
        <fullName evidence="2">Uncharacterized protein</fullName>
    </submittedName>
</protein>
<proteinExistence type="predicted"/>
<organism evidence="2 3">
    <name type="scientific">Trichuris suis</name>
    <name type="common">pig whipworm</name>
    <dbReference type="NCBI Taxonomy" id="68888"/>
    <lineage>
        <taxon>Eukaryota</taxon>
        <taxon>Metazoa</taxon>
        <taxon>Ecdysozoa</taxon>
        <taxon>Nematoda</taxon>
        <taxon>Enoplea</taxon>
        <taxon>Dorylaimia</taxon>
        <taxon>Trichinellida</taxon>
        <taxon>Trichuridae</taxon>
        <taxon>Trichuris</taxon>
    </lineage>
</organism>
<sequence length="232" mass="25562">MSVDHSDNTDEMVSTRSSTTRLGRGRRGSRRRRLGQTTVLRIRSVRNGHERSNESFEQLTKSMITSVSQLASQLSAGLGQLHIDMNSLTSSLMSASGGPKAPTRTSDDSRQEGIEVGQPEAVRLTKVGQLTTERARSEFVANEDCAFPQGMGTEVIRADDWIKTRSTTNIQSPDAASTNRVLMGTQPLIPSVAIEPFDGNLRNWETFTGNFKALFTMSSALTPRKWQYSCNC</sequence>
<accession>A0A085LWA9</accession>
<evidence type="ECO:0000313" key="2">
    <source>
        <dbReference type="EMBL" id="KFD49255.1"/>
    </source>
</evidence>
<dbReference type="Proteomes" id="UP000030764">
    <property type="component" value="Unassembled WGS sequence"/>
</dbReference>
<gene>
    <name evidence="2" type="ORF">M513_09807</name>
</gene>
<keyword evidence="3" id="KW-1185">Reference proteome</keyword>
<name>A0A085LWA9_9BILA</name>
<evidence type="ECO:0000256" key="1">
    <source>
        <dbReference type="SAM" id="MobiDB-lite"/>
    </source>
</evidence>
<feature type="region of interest" description="Disordered" evidence="1">
    <location>
        <begin position="90"/>
        <end position="118"/>
    </location>
</feature>
<dbReference type="EMBL" id="KL363274">
    <property type="protein sequence ID" value="KFD49255.1"/>
    <property type="molecule type" value="Genomic_DNA"/>
</dbReference>
<reference evidence="2 3" key="1">
    <citation type="journal article" date="2014" name="Nat. Genet.">
        <title>Genome and transcriptome of the porcine whipworm Trichuris suis.</title>
        <authorList>
            <person name="Jex A.R."/>
            <person name="Nejsum P."/>
            <person name="Schwarz E.M."/>
            <person name="Hu L."/>
            <person name="Young N.D."/>
            <person name="Hall R.S."/>
            <person name="Korhonen P.K."/>
            <person name="Liao S."/>
            <person name="Thamsborg S."/>
            <person name="Xia J."/>
            <person name="Xu P."/>
            <person name="Wang S."/>
            <person name="Scheerlinck J.P."/>
            <person name="Hofmann A."/>
            <person name="Sternberg P.W."/>
            <person name="Wang J."/>
            <person name="Gasser R.B."/>
        </authorList>
    </citation>
    <scope>NUCLEOTIDE SEQUENCE [LARGE SCALE GENOMIC DNA]</scope>
    <source>
        <strain evidence="2">DCEP-RM93M</strain>
    </source>
</reference>
<feature type="compositionally biased region" description="Basic residues" evidence="1">
    <location>
        <begin position="23"/>
        <end position="34"/>
    </location>
</feature>
<evidence type="ECO:0000313" key="3">
    <source>
        <dbReference type="Proteomes" id="UP000030764"/>
    </source>
</evidence>